<dbReference type="SUPFAM" id="SSF53850">
    <property type="entry name" value="Periplasmic binding protein-like II"/>
    <property type="match status" value="1"/>
</dbReference>
<keyword evidence="3" id="KW-0472">Membrane</keyword>
<dbReference type="InterPro" id="IPR006059">
    <property type="entry name" value="SBP"/>
</dbReference>
<dbReference type="STRING" id="1195236.CTER_1997"/>
<proteinExistence type="predicted"/>
<accession>S0FIZ7</accession>
<organism evidence="8 9">
    <name type="scientific">Ruminiclostridium cellobioparum subsp. termitidis CT1112</name>
    <dbReference type="NCBI Taxonomy" id="1195236"/>
    <lineage>
        <taxon>Bacteria</taxon>
        <taxon>Bacillati</taxon>
        <taxon>Bacillota</taxon>
        <taxon>Clostridia</taxon>
        <taxon>Eubacteriales</taxon>
        <taxon>Oscillospiraceae</taxon>
        <taxon>Ruminiclostridium</taxon>
    </lineage>
</organism>
<dbReference type="RefSeq" id="WP_004625548.1">
    <property type="nucleotide sequence ID" value="NZ_AORV01000031.1"/>
</dbReference>
<evidence type="ECO:0000256" key="2">
    <source>
        <dbReference type="ARBA" id="ARBA00022729"/>
    </source>
</evidence>
<keyword evidence="1" id="KW-1003">Cell membrane</keyword>
<evidence type="ECO:0000313" key="9">
    <source>
        <dbReference type="Proteomes" id="UP000014155"/>
    </source>
</evidence>
<dbReference type="PANTHER" id="PTHR43649">
    <property type="entry name" value="ARABINOSE-BINDING PROTEIN-RELATED"/>
    <property type="match status" value="1"/>
</dbReference>
<dbReference type="PANTHER" id="PTHR43649:SF33">
    <property type="entry name" value="POLYGALACTURONAN_RHAMNOGALACTURONAN-BINDING PROTEIN YTCQ"/>
    <property type="match status" value="1"/>
</dbReference>
<evidence type="ECO:0000256" key="3">
    <source>
        <dbReference type="ARBA" id="ARBA00023136"/>
    </source>
</evidence>
<reference evidence="8 9" key="1">
    <citation type="journal article" date="2013" name="Genome Announc.">
        <title>Draft Genome Sequence of the Cellulolytic, Mesophilic, Anaerobic Bacterium Clostridium termitidis Strain CT1112 (DSM 5398).</title>
        <authorList>
            <person name="Lal S."/>
            <person name="Ramachandran U."/>
            <person name="Zhang X."/>
            <person name="Munir R."/>
            <person name="Sparling R."/>
            <person name="Levin D.B."/>
        </authorList>
    </citation>
    <scope>NUCLEOTIDE SEQUENCE [LARGE SCALE GENOMIC DNA]</scope>
    <source>
        <strain evidence="8 9">CT1112</strain>
    </source>
</reference>
<protein>
    <submittedName>
        <fullName evidence="8">ABC-type sugar transport system, periplasmic component</fullName>
    </submittedName>
</protein>
<feature type="chain" id="PRO_5039703313" evidence="7">
    <location>
        <begin position="23"/>
        <end position="453"/>
    </location>
</feature>
<evidence type="ECO:0000256" key="4">
    <source>
        <dbReference type="ARBA" id="ARBA00023139"/>
    </source>
</evidence>
<gene>
    <name evidence="8" type="ORF">CTER_1997</name>
</gene>
<dbReference type="Gene3D" id="3.40.190.10">
    <property type="entry name" value="Periplasmic binding protein-like II"/>
    <property type="match status" value="2"/>
</dbReference>
<feature type="signal peptide" evidence="7">
    <location>
        <begin position="1"/>
        <end position="22"/>
    </location>
</feature>
<keyword evidence="8" id="KW-0762">Sugar transport</keyword>
<evidence type="ECO:0000256" key="6">
    <source>
        <dbReference type="SAM" id="MobiDB-lite"/>
    </source>
</evidence>
<feature type="compositionally biased region" description="Low complexity" evidence="6">
    <location>
        <begin position="31"/>
        <end position="41"/>
    </location>
</feature>
<evidence type="ECO:0000256" key="7">
    <source>
        <dbReference type="SAM" id="SignalP"/>
    </source>
</evidence>
<evidence type="ECO:0000256" key="5">
    <source>
        <dbReference type="ARBA" id="ARBA00023288"/>
    </source>
</evidence>
<dbReference type="Pfam" id="PF01547">
    <property type="entry name" value="SBP_bac_1"/>
    <property type="match status" value="1"/>
</dbReference>
<name>S0FIZ7_RUMCE</name>
<keyword evidence="4" id="KW-0564">Palmitate</keyword>
<dbReference type="PATRIC" id="fig|1195236.3.peg.2298"/>
<comment type="caution">
    <text evidence="8">The sequence shown here is derived from an EMBL/GenBank/DDBJ whole genome shotgun (WGS) entry which is preliminary data.</text>
</comment>
<dbReference type="Proteomes" id="UP000014155">
    <property type="component" value="Unassembled WGS sequence"/>
</dbReference>
<dbReference type="PROSITE" id="PS51257">
    <property type="entry name" value="PROKAR_LIPOPROTEIN"/>
    <property type="match status" value="1"/>
</dbReference>
<feature type="region of interest" description="Disordered" evidence="6">
    <location>
        <begin position="29"/>
        <end position="51"/>
    </location>
</feature>
<dbReference type="EMBL" id="AORV01000031">
    <property type="protein sequence ID" value="EMS72035.1"/>
    <property type="molecule type" value="Genomic_DNA"/>
</dbReference>
<keyword evidence="5" id="KW-0449">Lipoprotein</keyword>
<evidence type="ECO:0000313" key="8">
    <source>
        <dbReference type="EMBL" id="EMS72035.1"/>
    </source>
</evidence>
<dbReference type="AlphaFoldDB" id="S0FIZ7"/>
<keyword evidence="2 7" id="KW-0732">Signal</keyword>
<sequence length="453" mass="49825">MNRRVLCLLLAVIMLLSFAACGASKPAHTGSSSNSASAAQSEETKSAVNDNEAQSAKFTLWHSYVGSDQRTEFMKEIMTQFRAKYTNYEIDEQQIPRDQYQTKLKTQAAAGQLPDAFVIWPNAMTIEFSKAGLLADINDLLSRETEWKDKFIGRALEEFTVDGKTYSAGLGVSVTSIVFYNKALFEKYNLTYPTNYAELKKAITTFKENKVIPIAHGNKAKWPAQSSIISCLANRYTGSEWLDNVLAKNGAKFTDPEFVAALTTFKEITDMGAFNKDFSSIDNVQARDYFYRGDAAMMIEGSWAVPDLIEKLTPEMKPNIELGILPAFEGGKGDANVMSGVSATGIAINAKASPEQKAAVENLIMFTTNSDAQKLYAKSNIPVSYKDVDIDSSTSDPIYTKLTKLISDHPLVTVYDSALNSEQADIVNNGLQAIMSNQKTPEQIAEQLQAAVK</sequence>
<keyword evidence="8" id="KW-0813">Transport</keyword>
<dbReference type="InterPro" id="IPR050490">
    <property type="entry name" value="Bact_solute-bd_prot1"/>
</dbReference>
<keyword evidence="9" id="KW-1185">Reference proteome</keyword>
<evidence type="ECO:0000256" key="1">
    <source>
        <dbReference type="ARBA" id="ARBA00022475"/>
    </source>
</evidence>
<dbReference type="eggNOG" id="COG1653">
    <property type="taxonomic scope" value="Bacteria"/>
</dbReference>